<evidence type="ECO:0000313" key="1">
    <source>
        <dbReference type="EMBL" id="KAE9281966.1"/>
    </source>
</evidence>
<organism evidence="1 2">
    <name type="scientific">Phytophthora rubi</name>
    <dbReference type="NCBI Taxonomy" id="129364"/>
    <lineage>
        <taxon>Eukaryota</taxon>
        <taxon>Sar</taxon>
        <taxon>Stramenopiles</taxon>
        <taxon>Oomycota</taxon>
        <taxon>Peronosporomycetes</taxon>
        <taxon>Peronosporales</taxon>
        <taxon>Peronosporaceae</taxon>
        <taxon>Phytophthora</taxon>
    </lineage>
</organism>
<dbReference type="InterPro" id="IPR002110">
    <property type="entry name" value="Ankyrin_rpt"/>
</dbReference>
<dbReference type="EMBL" id="QXFT01003876">
    <property type="protein sequence ID" value="KAE9281966.1"/>
    <property type="molecule type" value="Genomic_DNA"/>
</dbReference>
<name>A0A6A4C1G9_9STRA</name>
<comment type="caution">
    <text evidence="1">The sequence shown here is derived from an EMBL/GenBank/DDBJ whole genome shotgun (WGS) entry which is preliminary data.</text>
</comment>
<dbReference type="Proteomes" id="UP000434957">
    <property type="component" value="Unassembled WGS sequence"/>
</dbReference>
<dbReference type="PANTHER" id="PTHR46586">
    <property type="entry name" value="ANKYRIN REPEAT-CONTAINING PROTEIN"/>
    <property type="match status" value="1"/>
</dbReference>
<accession>A0A6A4C1G9</accession>
<gene>
    <name evidence="1" type="ORF">PR003_g27531</name>
</gene>
<sequence length="70" mass="7693">MDRAAQSGDLKMIRWLHETRSEGCTTAAMGNAALGGHFEALLLLDRFTDEGCTNAMASHVPEIREWASDQ</sequence>
<dbReference type="InterPro" id="IPR052050">
    <property type="entry name" value="SecEffector_AnkRepeat"/>
</dbReference>
<evidence type="ECO:0008006" key="3">
    <source>
        <dbReference type="Google" id="ProtNLM"/>
    </source>
</evidence>
<reference evidence="1 2" key="1">
    <citation type="submission" date="2018-08" db="EMBL/GenBank/DDBJ databases">
        <title>Genomic investigation of the strawberry pathogen Phytophthora fragariae indicates pathogenicity is determined by transcriptional variation in three key races.</title>
        <authorList>
            <person name="Adams T.M."/>
            <person name="Armitage A.D."/>
            <person name="Sobczyk M.K."/>
            <person name="Bates H.J."/>
            <person name="Dunwell J.M."/>
            <person name="Nellist C.F."/>
            <person name="Harrison R.J."/>
        </authorList>
    </citation>
    <scope>NUCLEOTIDE SEQUENCE [LARGE SCALE GENOMIC DNA]</scope>
    <source>
        <strain evidence="1 2">SCRP333</strain>
    </source>
</reference>
<keyword evidence="2" id="KW-1185">Reference proteome</keyword>
<protein>
    <recommendedName>
        <fullName evidence="3">Ankyrin repeat protein</fullName>
    </recommendedName>
</protein>
<proteinExistence type="predicted"/>
<dbReference type="PANTHER" id="PTHR46586:SF3">
    <property type="entry name" value="ANKYRIN REPEAT-CONTAINING PROTEIN"/>
    <property type="match status" value="1"/>
</dbReference>
<dbReference type="Pfam" id="PF13637">
    <property type="entry name" value="Ank_4"/>
    <property type="match status" value="1"/>
</dbReference>
<dbReference type="AlphaFoldDB" id="A0A6A4C1G9"/>
<evidence type="ECO:0000313" key="2">
    <source>
        <dbReference type="Proteomes" id="UP000434957"/>
    </source>
</evidence>